<keyword evidence="2" id="KW-0809">Transit peptide</keyword>
<feature type="repeat" description="PPR" evidence="3">
    <location>
        <begin position="204"/>
        <end position="238"/>
    </location>
</feature>
<dbReference type="Pfam" id="PF13041">
    <property type="entry name" value="PPR_2"/>
    <property type="match status" value="2"/>
</dbReference>
<dbReference type="GO" id="GO:0003723">
    <property type="term" value="F:RNA binding"/>
    <property type="evidence" value="ECO:0007669"/>
    <property type="project" value="InterPro"/>
</dbReference>
<dbReference type="AlphaFoldDB" id="A0A6P5F853"/>
<evidence type="ECO:0000313" key="5">
    <source>
        <dbReference type="RefSeq" id="XP_020092366.1"/>
    </source>
</evidence>
<dbReference type="NCBIfam" id="TIGR00756">
    <property type="entry name" value="PPR"/>
    <property type="match status" value="6"/>
</dbReference>
<dbReference type="PROSITE" id="PS51375">
    <property type="entry name" value="PPR"/>
    <property type="match status" value="5"/>
</dbReference>
<dbReference type="FunFam" id="1.25.40.10:FF:000090">
    <property type="entry name" value="Pentatricopeptide repeat-containing protein, chloroplastic"/>
    <property type="match status" value="1"/>
</dbReference>
<dbReference type="Pfam" id="PF20431">
    <property type="entry name" value="E_motif"/>
    <property type="match status" value="1"/>
</dbReference>
<dbReference type="Gene3D" id="1.25.40.10">
    <property type="entry name" value="Tetratricopeptide repeat domain"/>
    <property type="match status" value="4"/>
</dbReference>
<dbReference type="InterPro" id="IPR046960">
    <property type="entry name" value="PPR_At4g14850-like_plant"/>
</dbReference>
<keyword evidence="1" id="KW-0677">Repeat</keyword>
<dbReference type="GeneID" id="109712945"/>
<feature type="repeat" description="PPR" evidence="3">
    <location>
        <begin position="67"/>
        <end position="97"/>
    </location>
</feature>
<gene>
    <name evidence="5" type="primary">LOC109712945</name>
</gene>
<sequence>MKEMEDRVMPKLRNCDSFDELRRIHAYIVVSSLSQSSYLSTQIVNICNANRRIDHAALVFTQIEEPNVFLYNAMIKAYTQNDRHREAIATYIQMLRRSRDQDPIFTDRFTYPFVLKASGGLLDLDLGNQVHANVIKSGLSPNSVIQNSLIETYTKCDALPLAHKVFDEMRERDVVSWNTLVSAYARLGQMKRARALFTSMPNKTVVSWTALISGYANIGRYAEAVDAFREMQMEGVVADKISVVSVLPACAQLGALELGKWIHAYADKRGLLRSTVVCNALIEMYTKCGGVDLALRVFDETPQRDVVTWSAMIAGLAAHGRARGAIAMFAEMEREGSARPNAVTFLALLCACSHAGMLDEALGFFDAMQSKYDIIPGVEHYGCLVDILGRLGRIEHARKVIDEMPVRPDARVWGALLSACRTRGDIPAAVTAIERLVELEPGDGGNYVILSNTYAAARRWDDVARTRREMRRRGVGKRVPGCSAIEVGDEVREFVAGGDWSDPVFGVMGGVLDHLARVSEEDDDWIVELTVAEQGSC</sequence>
<dbReference type="RefSeq" id="XP_020092366.1">
    <property type="nucleotide sequence ID" value="XM_020236777.1"/>
</dbReference>
<dbReference type="PANTHER" id="PTHR47926">
    <property type="entry name" value="PENTATRICOPEPTIDE REPEAT-CONTAINING PROTEIN"/>
    <property type="match status" value="1"/>
</dbReference>
<dbReference type="Proteomes" id="UP000515123">
    <property type="component" value="Linkage group 1"/>
</dbReference>
<protein>
    <submittedName>
        <fullName evidence="5">Pentatricopeptide repeat-containing protein At2g20540</fullName>
    </submittedName>
</protein>
<dbReference type="Pfam" id="PF01535">
    <property type="entry name" value="PPR"/>
    <property type="match status" value="5"/>
</dbReference>
<organism evidence="4 5">
    <name type="scientific">Ananas comosus</name>
    <name type="common">Pineapple</name>
    <name type="synonym">Ananas ananas</name>
    <dbReference type="NCBI Taxonomy" id="4615"/>
    <lineage>
        <taxon>Eukaryota</taxon>
        <taxon>Viridiplantae</taxon>
        <taxon>Streptophyta</taxon>
        <taxon>Embryophyta</taxon>
        <taxon>Tracheophyta</taxon>
        <taxon>Spermatophyta</taxon>
        <taxon>Magnoliopsida</taxon>
        <taxon>Liliopsida</taxon>
        <taxon>Poales</taxon>
        <taxon>Bromeliaceae</taxon>
        <taxon>Bromelioideae</taxon>
        <taxon>Ananas</taxon>
    </lineage>
</organism>
<feature type="repeat" description="PPR" evidence="3">
    <location>
        <begin position="173"/>
        <end position="203"/>
    </location>
</feature>
<dbReference type="GO" id="GO:0009451">
    <property type="term" value="P:RNA modification"/>
    <property type="evidence" value="ECO:0007669"/>
    <property type="project" value="InterPro"/>
</dbReference>
<evidence type="ECO:0000256" key="1">
    <source>
        <dbReference type="ARBA" id="ARBA00022737"/>
    </source>
</evidence>
<feature type="repeat" description="PPR" evidence="3">
    <location>
        <begin position="305"/>
        <end position="339"/>
    </location>
</feature>
<accession>A0A6P5F853</accession>
<dbReference type="PANTHER" id="PTHR47926:SF415">
    <property type="entry name" value="PENTATRICOPEPTIDE REPEAT-CONTAINING PROTEIN"/>
    <property type="match status" value="1"/>
</dbReference>
<reference evidence="4" key="1">
    <citation type="journal article" date="2015" name="Nat. Genet.">
        <title>The pineapple genome and the evolution of CAM photosynthesis.</title>
        <authorList>
            <person name="Ming R."/>
            <person name="VanBuren R."/>
            <person name="Wai C.M."/>
            <person name="Tang H."/>
            <person name="Schatz M.C."/>
            <person name="Bowers J.E."/>
            <person name="Lyons E."/>
            <person name="Wang M.L."/>
            <person name="Chen J."/>
            <person name="Biggers E."/>
            <person name="Zhang J."/>
            <person name="Huang L."/>
            <person name="Zhang L."/>
            <person name="Miao W."/>
            <person name="Zhang J."/>
            <person name="Ye Z."/>
            <person name="Miao C."/>
            <person name="Lin Z."/>
            <person name="Wang H."/>
            <person name="Zhou H."/>
            <person name="Yim W.C."/>
            <person name="Priest H.D."/>
            <person name="Zheng C."/>
            <person name="Woodhouse M."/>
            <person name="Edger P.P."/>
            <person name="Guyot R."/>
            <person name="Guo H.B."/>
            <person name="Guo H."/>
            <person name="Zheng G."/>
            <person name="Singh R."/>
            <person name="Sharma A."/>
            <person name="Min X."/>
            <person name="Zheng Y."/>
            <person name="Lee H."/>
            <person name="Gurtowski J."/>
            <person name="Sedlazeck F.J."/>
            <person name="Harkess A."/>
            <person name="McKain M.R."/>
            <person name="Liao Z."/>
            <person name="Fang J."/>
            <person name="Liu J."/>
            <person name="Zhang X."/>
            <person name="Zhang Q."/>
            <person name="Hu W."/>
            <person name="Qin Y."/>
            <person name="Wang K."/>
            <person name="Chen L.Y."/>
            <person name="Shirley N."/>
            <person name="Lin Y.R."/>
            <person name="Liu L.Y."/>
            <person name="Hernandez A.G."/>
            <person name="Wright C.L."/>
            <person name="Bulone V."/>
            <person name="Tuskan G.A."/>
            <person name="Heath K."/>
            <person name="Zee F."/>
            <person name="Moore P.H."/>
            <person name="Sunkar R."/>
            <person name="Leebens-Mack J.H."/>
            <person name="Mockler T."/>
            <person name="Bennetzen J.L."/>
            <person name="Freeling M."/>
            <person name="Sankoff D."/>
            <person name="Paterson A.H."/>
            <person name="Zhu X."/>
            <person name="Yang X."/>
            <person name="Smith J.A."/>
            <person name="Cushman J.C."/>
            <person name="Paull R.E."/>
            <person name="Yu Q."/>
        </authorList>
    </citation>
    <scope>NUCLEOTIDE SEQUENCE [LARGE SCALE GENOMIC DNA]</scope>
    <source>
        <strain evidence="4">cv. F153</strain>
    </source>
</reference>
<dbReference type="InterPro" id="IPR011990">
    <property type="entry name" value="TPR-like_helical_dom_sf"/>
</dbReference>
<name>A0A6P5F853_ANACO</name>
<dbReference type="SUPFAM" id="SSF48452">
    <property type="entry name" value="TPR-like"/>
    <property type="match status" value="2"/>
</dbReference>
<dbReference type="InterPro" id="IPR002885">
    <property type="entry name" value="PPR_rpt"/>
</dbReference>
<keyword evidence="4" id="KW-1185">Reference proteome</keyword>
<feature type="repeat" description="PPR" evidence="3">
    <location>
        <begin position="341"/>
        <end position="371"/>
    </location>
</feature>
<evidence type="ECO:0000313" key="4">
    <source>
        <dbReference type="Proteomes" id="UP000515123"/>
    </source>
</evidence>
<proteinExistence type="predicted"/>
<evidence type="ECO:0000256" key="3">
    <source>
        <dbReference type="PROSITE-ProRule" id="PRU00708"/>
    </source>
</evidence>
<evidence type="ECO:0000256" key="2">
    <source>
        <dbReference type="ARBA" id="ARBA00022946"/>
    </source>
</evidence>
<dbReference type="FunFam" id="1.25.40.10:FF:000348">
    <property type="entry name" value="Pentatricopeptide repeat-containing protein chloroplastic"/>
    <property type="match status" value="1"/>
</dbReference>
<dbReference type="OrthoDB" id="185373at2759"/>
<reference evidence="5" key="2">
    <citation type="submission" date="2025-08" db="UniProtKB">
        <authorList>
            <consortium name="RefSeq"/>
        </authorList>
    </citation>
    <scope>IDENTIFICATION</scope>
    <source>
        <tissue evidence="5">Leaf</tissue>
    </source>
</reference>
<dbReference type="InterPro" id="IPR046848">
    <property type="entry name" value="E_motif"/>
</dbReference>